<evidence type="ECO:0000256" key="6">
    <source>
        <dbReference type="ARBA" id="ARBA00023186"/>
    </source>
</evidence>
<keyword evidence="13" id="KW-0175">Coiled coil</keyword>
<comment type="subunit">
    <text evidence="3 10">Homodimer.</text>
</comment>
<dbReference type="PRINTS" id="PR00773">
    <property type="entry name" value="GRPEPROTEIN"/>
</dbReference>
<evidence type="ECO:0000256" key="11">
    <source>
        <dbReference type="RuleBase" id="RU000639"/>
    </source>
</evidence>
<evidence type="ECO:0000256" key="3">
    <source>
        <dbReference type="ARBA" id="ARBA00011738"/>
    </source>
</evidence>
<dbReference type="FunFam" id="2.30.22.10:FF:000001">
    <property type="entry name" value="Protein GrpE"/>
    <property type="match status" value="1"/>
</dbReference>
<name>A0A5B9MRP1_9BACT</name>
<protein>
    <recommendedName>
        <fullName evidence="8 10">Protein GrpE</fullName>
    </recommendedName>
    <alternativeName>
        <fullName evidence="9 10">HSP-70 cofactor</fullName>
    </alternativeName>
</protein>
<dbReference type="KEGG" id="smam:Mal15_66860"/>
<evidence type="ECO:0000256" key="9">
    <source>
        <dbReference type="ARBA" id="ARBA00076414"/>
    </source>
</evidence>
<accession>A0A5B9MRP1</accession>
<dbReference type="Gene3D" id="3.90.20.20">
    <property type="match status" value="1"/>
</dbReference>
<keyword evidence="6 10" id="KW-0143">Chaperone</keyword>
<evidence type="ECO:0000256" key="12">
    <source>
        <dbReference type="RuleBase" id="RU004478"/>
    </source>
</evidence>
<dbReference type="CDD" id="cd00446">
    <property type="entry name" value="GrpE"/>
    <property type="match status" value="1"/>
</dbReference>
<evidence type="ECO:0000313" key="16">
    <source>
        <dbReference type="Proteomes" id="UP000321353"/>
    </source>
</evidence>
<evidence type="ECO:0000256" key="14">
    <source>
        <dbReference type="SAM" id="MobiDB-lite"/>
    </source>
</evidence>
<dbReference type="Proteomes" id="UP000321353">
    <property type="component" value="Chromosome"/>
</dbReference>
<evidence type="ECO:0000256" key="13">
    <source>
        <dbReference type="SAM" id="Coils"/>
    </source>
</evidence>
<keyword evidence="16" id="KW-1185">Reference proteome</keyword>
<dbReference type="GO" id="GO:0051082">
    <property type="term" value="F:unfolded protein binding"/>
    <property type="evidence" value="ECO:0007669"/>
    <property type="project" value="TreeGrafter"/>
</dbReference>
<dbReference type="GO" id="GO:0000774">
    <property type="term" value="F:adenyl-nucleotide exchange factor activity"/>
    <property type="evidence" value="ECO:0007669"/>
    <property type="project" value="InterPro"/>
</dbReference>
<gene>
    <name evidence="10" type="primary">grpE</name>
    <name evidence="15" type="ORF">Mal15_66860</name>
</gene>
<dbReference type="PANTHER" id="PTHR21237">
    <property type="entry name" value="GRPE PROTEIN"/>
    <property type="match status" value="1"/>
</dbReference>
<evidence type="ECO:0000256" key="5">
    <source>
        <dbReference type="ARBA" id="ARBA00023016"/>
    </source>
</evidence>
<comment type="function">
    <text evidence="7 10 11">Participates actively in the response to hyperosmotic and heat shock by preventing the aggregation of stress-denatured proteins, in association with DnaK and GrpE. It is the nucleotide exchange factor for DnaK and may function as a thermosensor. Unfolded proteins bind initially to DnaJ; upon interaction with the DnaJ-bound protein, DnaK hydrolyzes its bound ATP, resulting in the formation of a stable complex. GrpE releases ADP from DnaK; ATP binding to DnaK triggers the release of the substrate protein, thus completing the reaction cycle. Several rounds of ATP-dependent interactions between DnaJ, DnaK and GrpE are required for fully efficient folding.</text>
</comment>
<dbReference type="GO" id="GO:0005737">
    <property type="term" value="C:cytoplasm"/>
    <property type="evidence" value="ECO:0007669"/>
    <property type="project" value="UniProtKB-SubCell"/>
</dbReference>
<dbReference type="GO" id="GO:0051087">
    <property type="term" value="F:protein-folding chaperone binding"/>
    <property type="evidence" value="ECO:0007669"/>
    <property type="project" value="InterPro"/>
</dbReference>
<reference evidence="15 16" key="1">
    <citation type="submission" date="2019-02" db="EMBL/GenBank/DDBJ databases">
        <title>Planctomycetal bacteria perform biofilm scaping via a novel small molecule.</title>
        <authorList>
            <person name="Jeske O."/>
            <person name="Boedeker C."/>
            <person name="Wiegand S."/>
            <person name="Breitling P."/>
            <person name="Kallscheuer N."/>
            <person name="Jogler M."/>
            <person name="Rohde M."/>
            <person name="Petersen J."/>
            <person name="Medema M.H."/>
            <person name="Surup F."/>
            <person name="Jogler C."/>
        </authorList>
    </citation>
    <scope>NUCLEOTIDE SEQUENCE [LARGE SCALE GENOMIC DNA]</scope>
    <source>
        <strain evidence="15 16">Mal15</strain>
    </source>
</reference>
<dbReference type="GO" id="GO:0042803">
    <property type="term" value="F:protein homodimerization activity"/>
    <property type="evidence" value="ECO:0007669"/>
    <property type="project" value="InterPro"/>
</dbReference>
<dbReference type="InterPro" id="IPR000740">
    <property type="entry name" value="GrpE"/>
</dbReference>
<feature type="region of interest" description="Disordered" evidence="14">
    <location>
        <begin position="1"/>
        <end position="52"/>
    </location>
</feature>
<evidence type="ECO:0000256" key="2">
    <source>
        <dbReference type="ARBA" id="ARBA00009054"/>
    </source>
</evidence>
<sequence length="200" mass="21703">MNSDGKTELEIENSVEEEPSADEGPSADAGQSTDEALLDDSVADVPPTRDEEMERLRLTAAEADKRVLQAQAEAENFRKRMRRDYEDQLKFASTDLIVDLLQVRDNLSRAIEAAQSGEQASGLLEGVAMVIKQMDDVLGKHGVVEIPAEGEVFDPNVHEAISQIPSDVESGKVAHVAVTGFKLHDRVIRPSQVVVSTGPA</sequence>
<dbReference type="Pfam" id="PF01025">
    <property type="entry name" value="GrpE"/>
    <property type="match status" value="1"/>
</dbReference>
<evidence type="ECO:0000256" key="4">
    <source>
        <dbReference type="ARBA" id="ARBA00022490"/>
    </source>
</evidence>
<dbReference type="NCBIfam" id="NF010738">
    <property type="entry name" value="PRK14140.1"/>
    <property type="match status" value="1"/>
</dbReference>
<dbReference type="InterPro" id="IPR009012">
    <property type="entry name" value="GrpE_head"/>
</dbReference>
<dbReference type="AlphaFoldDB" id="A0A5B9MRP1"/>
<dbReference type="PROSITE" id="PS01071">
    <property type="entry name" value="GRPE"/>
    <property type="match status" value="1"/>
</dbReference>
<evidence type="ECO:0000313" key="15">
    <source>
        <dbReference type="EMBL" id="QEG02565.1"/>
    </source>
</evidence>
<keyword evidence="5 10" id="KW-0346">Stress response</keyword>
<dbReference type="SUPFAM" id="SSF58014">
    <property type="entry name" value="Coiled-coil domain of nucleotide exchange factor GrpE"/>
    <property type="match status" value="1"/>
</dbReference>
<feature type="compositionally biased region" description="Acidic residues" evidence="14">
    <location>
        <begin position="10"/>
        <end position="21"/>
    </location>
</feature>
<proteinExistence type="inferred from homology"/>
<dbReference type="InterPro" id="IPR013805">
    <property type="entry name" value="GrpE_CC"/>
</dbReference>
<evidence type="ECO:0000256" key="10">
    <source>
        <dbReference type="HAMAP-Rule" id="MF_01151"/>
    </source>
</evidence>
<evidence type="ECO:0000256" key="1">
    <source>
        <dbReference type="ARBA" id="ARBA00004496"/>
    </source>
</evidence>
<feature type="coiled-coil region" evidence="13">
    <location>
        <begin position="53"/>
        <end position="80"/>
    </location>
</feature>
<dbReference type="Gene3D" id="2.30.22.10">
    <property type="entry name" value="Head domain of nucleotide exchange factor GrpE"/>
    <property type="match status" value="1"/>
</dbReference>
<organism evidence="15 16">
    <name type="scientific">Stieleria maiorica</name>
    <dbReference type="NCBI Taxonomy" id="2795974"/>
    <lineage>
        <taxon>Bacteria</taxon>
        <taxon>Pseudomonadati</taxon>
        <taxon>Planctomycetota</taxon>
        <taxon>Planctomycetia</taxon>
        <taxon>Pirellulales</taxon>
        <taxon>Pirellulaceae</taxon>
        <taxon>Stieleria</taxon>
    </lineage>
</organism>
<comment type="subcellular location">
    <subcellularLocation>
        <location evidence="1 10">Cytoplasm</location>
    </subcellularLocation>
</comment>
<dbReference type="EMBL" id="CP036264">
    <property type="protein sequence ID" value="QEG02565.1"/>
    <property type="molecule type" value="Genomic_DNA"/>
</dbReference>
<dbReference type="GO" id="GO:0006457">
    <property type="term" value="P:protein folding"/>
    <property type="evidence" value="ECO:0007669"/>
    <property type="project" value="InterPro"/>
</dbReference>
<dbReference type="PANTHER" id="PTHR21237:SF23">
    <property type="entry name" value="GRPE PROTEIN HOMOLOG, MITOCHONDRIAL"/>
    <property type="match status" value="1"/>
</dbReference>
<evidence type="ECO:0000256" key="8">
    <source>
        <dbReference type="ARBA" id="ARBA00072274"/>
    </source>
</evidence>
<dbReference type="HAMAP" id="MF_01151">
    <property type="entry name" value="GrpE"/>
    <property type="match status" value="1"/>
</dbReference>
<comment type="similarity">
    <text evidence="2 10 12">Belongs to the GrpE family.</text>
</comment>
<dbReference type="SUPFAM" id="SSF51064">
    <property type="entry name" value="Head domain of nucleotide exchange factor GrpE"/>
    <property type="match status" value="1"/>
</dbReference>
<dbReference type="RefSeq" id="WP_147871484.1">
    <property type="nucleotide sequence ID" value="NZ_CP036264.1"/>
</dbReference>
<evidence type="ECO:0000256" key="7">
    <source>
        <dbReference type="ARBA" id="ARBA00053401"/>
    </source>
</evidence>
<keyword evidence="4 10" id="KW-0963">Cytoplasm</keyword>